<dbReference type="GO" id="GO:0005938">
    <property type="term" value="C:cell cortex"/>
    <property type="evidence" value="ECO:0007669"/>
    <property type="project" value="TreeGrafter"/>
</dbReference>
<dbReference type="AlphaFoldDB" id="A0A6M0RQZ9"/>
<keyword evidence="3" id="KW-0677">Repeat</keyword>
<dbReference type="EMBL" id="QXHD01000004">
    <property type="protein sequence ID" value="NEZ58675.1"/>
    <property type="molecule type" value="Genomic_DNA"/>
</dbReference>
<feature type="repeat" description="TPR" evidence="4">
    <location>
        <begin position="14"/>
        <end position="47"/>
    </location>
</feature>
<sequence>MTLSRMIQDRQGEGQSLGSLGMIYFALEDYDRAIDYQYQALEISQMTKTRSEEAIILCNLGNVLIQTESYEKSLDCLQKSLGICADIDDPYTEAQALKGLAEIYKNLGNDKLANHYCTEAISIASNLKIPFLEDCLELKKSII</sequence>
<dbReference type="Gene3D" id="1.25.40.10">
    <property type="entry name" value="Tetratricopeptide repeat domain"/>
    <property type="match status" value="1"/>
</dbReference>
<reference evidence="5 6" key="1">
    <citation type="journal article" date="2020" name="Microb. Ecol.">
        <title>Ecogenomics of the Marine Benthic Filamentous Cyanobacterium Adonisia.</title>
        <authorList>
            <person name="Walter J.M."/>
            <person name="Coutinho F.H."/>
            <person name="Leomil L."/>
            <person name="Hargreaves P.I."/>
            <person name="Campeao M.E."/>
            <person name="Vieira V.V."/>
            <person name="Silva B.S."/>
            <person name="Fistarol G.O."/>
            <person name="Salomon P.S."/>
            <person name="Sawabe T."/>
            <person name="Mino S."/>
            <person name="Hosokawa M."/>
            <person name="Miyashita H."/>
            <person name="Maruyama F."/>
            <person name="van Verk M.C."/>
            <person name="Dutilh B.E."/>
            <person name="Thompson C.C."/>
            <person name="Thompson F.L."/>
        </authorList>
    </citation>
    <scope>NUCLEOTIDE SEQUENCE [LARGE SCALE GENOMIC DNA]</scope>
    <source>
        <strain evidence="5 6">CCMR0081</strain>
    </source>
</reference>
<evidence type="ECO:0000256" key="2">
    <source>
        <dbReference type="ARBA" id="ARBA00022490"/>
    </source>
</evidence>
<keyword evidence="4" id="KW-0802">TPR repeat</keyword>
<keyword evidence="2" id="KW-0963">Cytoplasm</keyword>
<dbReference type="PROSITE" id="PS50005">
    <property type="entry name" value="TPR"/>
    <property type="match status" value="1"/>
</dbReference>
<keyword evidence="6" id="KW-1185">Reference proteome</keyword>
<dbReference type="InterPro" id="IPR011990">
    <property type="entry name" value="TPR-like_helical_dom_sf"/>
</dbReference>
<dbReference type="SMART" id="SM00028">
    <property type="entry name" value="TPR"/>
    <property type="match status" value="3"/>
</dbReference>
<proteinExistence type="predicted"/>
<evidence type="ECO:0000256" key="4">
    <source>
        <dbReference type="PROSITE-ProRule" id="PRU00339"/>
    </source>
</evidence>
<gene>
    <name evidence="5" type="ORF">DXZ20_24140</name>
</gene>
<dbReference type="PANTHER" id="PTHR45954">
    <property type="entry name" value="LD33695P"/>
    <property type="match status" value="1"/>
</dbReference>
<evidence type="ECO:0000256" key="1">
    <source>
        <dbReference type="ARBA" id="ARBA00004496"/>
    </source>
</evidence>
<comment type="caution">
    <text evidence="5">The sequence shown here is derived from an EMBL/GenBank/DDBJ whole genome shotgun (WGS) entry which is preliminary data.</text>
</comment>
<name>A0A6M0RQZ9_9CYAN</name>
<organism evidence="5 6">
    <name type="scientific">Adonisia turfae CCMR0081</name>
    <dbReference type="NCBI Taxonomy" id="2292702"/>
    <lineage>
        <taxon>Bacteria</taxon>
        <taxon>Bacillati</taxon>
        <taxon>Cyanobacteriota</taxon>
        <taxon>Adonisia</taxon>
        <taxon>Adonisia turfae</taxon>
    </lineage>
</organism>
<evidence type="ECO:0000313" key="6">
    <source>
        <dbReference type="Proteomes" id="UP000481033"/>
    </source>
</evidence>
<dbReference type="GO" id="GO:0001965">
    <property type="term" value="F:G-protein alpha-subunit binding"/>
    <property type="evidence" value="ECO:0007669"/>
    <property type="project" value="TreeGrafter"/>
</dbReference>
<dbReference type="GO" id="GO:0005092">
    <property type="term" value="F:GDP-dissociation inhibitor activity"/>
    <property type="evidence" value="ECO:0007669"/>
    <property type="project" value="TreeGrafter"/>
</dbReference>
<dbReference type="Pfam" id="PF13424">
    <property type="entry name" value="TPR_12"/>
    <property type="match status" value="1"/>
</dbReference>
<dbReference type="InterPro" id="IPR019734">
    <property type="entry name" value="TPR_rpt"/>
</dbReference>
<accession>A0A6M0RQZ9</accession>
<comment type="subcellular location">
    <subcellularLocation>
        <location evidence="1">Cytoplasm</location>
    </subcellularLocation>
</comment>
<dbReference type="InterPro" id="IPR052386">
    <property type="entry name" value="GPSM"/>
</dbReference>
<dbReference type="SUPFAM" id="SSF48452">
    <property type="entry name" value="TPR-like"/>
    <property type="match status" value="1"/>
</dbReference>
<evidence type="ECO:0000313" key="5">
    <source>
        <dbReference type="EMBL" id="NEZ58675.1"/>
    </source>
</evidence>
<dbReference type="Pfam" id="PF13181">
    <property type="entry name" value="TPR_8"/>
    <property type="match status" value="1"/>
</dbReference>
<protein>
    <submittedName>
        <fullName evidence="5">Tetratricopeptide repeat protein</fullName>
    </submittedName>
</protein>
<dbReference type="Proteomes" id="UP000481033">
    <property type="component" value="Unassembled WGS sequence"/>
</dbReference>
<dbReference type="PANTHER" id="PTHR45954:SF1">
    <property type="entry name" value="LD33695P"/>
    <property type="match status" value="1"/>
</dbReference>
<evidence type="ECO:0000256" key="3">
    <source>
        <dbReference type="ARBA" id="ARBA00022737"/>
    </source>
</evidence>